<feature type="compositionally biased region" description="Basic and acidic residues" evidence="1">
    <location>
        <begin position="84"/>
        <end position="102"/>
    </location>
</feature>
<protein>
    <submittedName>
        <fullName evidence="2">Uncharacterized protein</fullName>
    </submittedName>
</protein>
<organism evidence="2">
    <name type="scientific">Trichonephila clavipes</name>
    <name type="common">Golden silk orbweaver</name>
    <name type="synonym">Nephila clavipes</name>
    <dbReference type="NCBI Taxonomy" id="2585209"/>
    <lineage>
        <taxon>Eukaryota</taxon>
        <taxon>Metazoa</taxon>
        <taxon>Ecdysozoa</taxon>
        <taxon>Arthropoda</taxon>
        <taxon>Chelicerata</taxon>
        <taxon>Arachnida</taxon>
        <taxon>Araneae</taxon>
        <taxon>Araneomorphae</taxon>
        <taxon>Entelegynae</taxon>
        <taxon>Araneoidea</taxon>
        <taxon>Nephilidae</taxon>
        <taxon>Trichonephila</taxon>
    </lineage>
</organism>
<reference evidence="2" key="1">
    <citation type="submission" date="2020-08" db="EMBL/GenBank/DDBJ databases">
        <title>Multicomponent nature underlies the extraordinary mechanical properties of spider dragline silk.</title>
        <authorList>
            <person name="Kono N."/>
            <person name="Nakamura H."/>
            <person name="Mori M."/>
            <person name="Yoshida Y."/>
            <person name="Ohtoshi R."/>
            <person name="Malay A.D."/>
            <person name="Moran D.A.P."/>
            <person name="Tomita M."/>
            <person name="Numata K."/>
            <person name="Arakawa K."/>
        </authorList>
    </citation>
    <scope>NUCLEOTIDE SEQUENCE</scope>
</reference>
<feature type="region of interest" description="Disordered" evidence="1">
    <location>
        <begin position="79"/>
        <end position="102"/>
    </location>
</feature>
<dbReference type="AlphaFoldDB" id="A0A8X6R934"/>
<name>A0A8X6R934_TRICX</name>
<accession>A0A8X6R934</accession>
<comment type="caution">
    <text evidence="2">The sequence shown here is derived from an EMBL/GenBank/DDBJ whole genome shotgun (WGS) entry which is preliminary data.</text>
</comment>
<evidence type="ECO:0000256" key="1">
    <source>
        <dbReference type="SAM" id="MobiDB-lite"/>
    </source>
</evidence>
<proteinExistence type="predicted"/>
<sequence>MTEEKLSEHIMRLAPQVIDYVESPINNVVKEDWGSRTLPDWRRCGNWRDAAIVNMQNDARVMNVDSNGFRYRGGARNQGFENTIRNDRGGQRSDSRRGRNDLVNRGSSNVWIKEDRKALNNVNCLSGRYDQSQIKINHPSRMATLRLSPVDLPYVPTLLHETFIKA</sequence>
<evidence type="ECO:0000313" key="2">
    <source>
        <dbReference type="EMBL" id="GFX86070.1"/>
    </source>
</evidence>
<gene>
    <name evidence="2" type="ORF">TNCV_2403661</name>
</gene>
<dbReference type="EMBL" id="BMAU01021002">
    <property type="protein sequence ID" value="GFX86070.1"/>
    <property type="molecule type" value="Genomic_DNA"/>
</dbReference>